<accession>A0A5E4CSB4</accession>
<gene>
    <name evidence="2" type="ORF">MONAX_5E039572</name>
</gene>
<keyword evidence="3" id="KW-1185">Reference proteome</keyword>
<dbReference type="Gene3D" id="1.20.5.340">
    <property type="match status" value="1"/>
</dbReference>
<evidence type="ECO:0000256" key="1">
    <source>
        <dbReference type="SAM" id="Coils"/>
    </source>
</evidence>
<dbReference type="EMBL" id="CABDUW010001923">
    <property type="protein sequence ID" value="VTJ84684.1"/>
    <property type="molecule type" value="Genomic_DNA"/>
</dbReference>
<dbReference type="SUPFAM" id="SSF90257">
    <property type="entry name" value="Myosin rod fragments"/>
    <property type="match status" value="1"/>
</dbReference>
<name>A0A5E4CSB4_MARMO</name>
<sequence length="83" mass="9517">MAEGDTLANVEEQWESLIKSQIELEARVEELSEWVEEEEEINSALTAKGRKLEDECSELKKEIDVLETILAKSEKEKHASENQ</sequence>
<evidence type="ECO:0000313" key="2">
    <source>
        <dbReference type="EMBL" id="VTJ84684.1"/>
    </source>
</evidence>
<keyword evidence="1" id="KW-0175">Coiled coil</keyword>
<feature type="coiled-coil region" evidence="1">
    <location>
        <begin position="35"/>
        <end position="83"/>
    </location>
</feature>
<organism evidence="2 3">
    <name type="scientific">Marmota monax</name>
    <name type="common">Woodchuck</name>
    <dbReference type="NCBI Taxonomy" id="9995"/>
    <lineage>
        <taxon>Eukaryota</taxon>
        <taxon>Metazoa</taxon>
        <taxon>Chordata</taxon>
        <taxon>Craniata</taxon>
        <taxon>Vertebrata</taxon>
        <taxon>Euteleostomi</taxon>
        <taxon>Mammalia</taxon>
        <taxon>Eutheria</taxon>
        <taxon>Euarchontoglires</taxon>
        <taxon>Glires</taxon>
        <taxon>Rodentia</taxon>
        <taxon>Sciuromorpha</taxon>
        <taxon>Sciuridae</taxon>
        <taxon>Xerinae</taxon>
        <taxon>Marmotini</taxon>
        <taxon>Marmota</taxon>
    </lineage>
</organism>
<protein>
    <submittedName>
        <fullName evidence="2">Uncharacterized protein</fullName>
    </submittedName>
</protein>
<dbReference type="Proteomes" id="UP000335636">
    <property type="component" value="Unassembled WGS sequence"/>
</dbReference>
<dbReference type="AlphaFoldDB" id="A0A5E4CSB4"/>
<evidence type="ECO:0000313" key="3">
    <source>
        <dbReference type="Proteomes" id="UP000335636"/>
    </source>
</evidence>
<feature type="non-terminal residue" evidence="2">
    <location>
        <position position="83"/>
    </location>
</feature>
<comment type="caution">
    <text evidence="2">The sequence shown here is derived from an EMBL/GenBank/DDBJ whole genome shotgun (WGS) entry which is preliminary data.</text>
</comment>
<reference evidence="2" key="1">
    <citation type="submission" date="2019-04" db="EMBL/GenBank/DDBJ databases">
        <authorList>
            <person name="Alioto T."/>
            <person name="Alioto T."/>
        </authorList>
    </citation>
    <scope>NUCLEOTIDE SEQUENCE [LARGE SCALE GENOMIC DNA]</scope>
</reference>
<proteinExistence type="predicted"/>